<accession>A0A2D2D5H7</accession>
<gene>
    <name evidence="2" type="ORF">CQW49_03975</name>
</gene>
<evidence type="ECO:0000313" key="2">
    <source>
        <dbReference type="EMBL" id="ATQ70215.1"/>
    </source>
</evidence>
<name>A0A2D2D5H7_METT3</name>
<evidence type="ECO:0000256" key="1">
    <source>
        <dbReference type="SAM" id="Phobius"/>
    </source>
</evidence>
<dbReference type="EMBL" id="CP023737">
    <property type="protein sequence ID" value="ATQ70215.1"/>
    <property type="molecule type" value="Genomic_DNA"/>
</dbReference>
<keyword evidence="1" id="KW-0812">Transmembrane</keyword>
<keyword evidence="1" id="KW-0472">Membrane</keyword>
<organism evidence="2 3">
    <name type="scientific">Methylosinus trichosporium (strain ATCC 35070 / NCIMB 11131 / UNIQEM 75 / OB3b)</name>
    <dbReference type="NCBI Taxonomy" id="595536"/>
    <lineage>
        <taxon>Bacteria</taxon>
        <taxon>Pseudomonadati</taxon>
        <taxon>Pseudomonadota</taxon>
        <taxon>Alphaproteobacteria</taxon>
        <taxon>Hyphomicrobiales</taxon>
        <taxon>Methylocystaceae</taxon>
        <taxon>Methylosinus</taxon>
    </lineage>
</organism>
<keyword evidence="1" id="KW-1133">Transmembrane helix</keyword>
<dbReference type="STRING" id="595536.GCA_000178815_04367"/>
<evidence type="ECO:0000313" key="3">
    <source>
        <dbReference type="Proteomes" id="UP000230709"/>
    </source>
</evidence>
<dbReference type="Proteomes" id="UP000230709">
    <property type="component" value="Chromosome"/>
</dbReference>
<dbReference type="KEGG" id="mtw:CQW49_03975"/>
<keyword evidence="3" id="KW-1185">Reference proteome</keyword>
<sequence length="64" mass="6474">MQLSYSAAWKWLAARMAEPSTWAGTGVVAALAHSIAPGVLGDSLITLGAAIGGVLAVVVPERRG</sequence>
<dbReference type="RefSeq" id="WP_003610399.1">
    <property type="nucleotide sequence ID" value="NZ_ADVE02000001.1"/>
</dbReference>
<dbReference type="AlphaFoldDB" id="A0A2D2D5H7"/>
<protein>
    <submittedName>
        <fullName evidence="2">Uncharacterized protein</fullName>
    </submittedName>
</protein>
<proteinExistence type="predicted"/>
<reference evidence="3" key="1">
    <citation type="submission" date="2017-10" db="EMBL/GenBank/DDBJ databases">
        <title>Completed PacBio SMRT sequence of Methylosinus trichosporium OB3b reveals presence of a third large plasmid.</title>
        <authorList>
            <person name="Charles T.C."/>
            <person name="Lynch M.D.J."/>
            <person name="Heil J.R."/>
            <person name="Cheng J."/>
        </authorList>
    </citation>
    <scope>NUCLEOTIDE SEQUENCE [LARGE SCALE GENOMIC DNA]</scope>
    <source>
        <strain evidence="3">OB3b</strain>
    </source>
</reference>
<feature type="transmembrane region" description="Helical" evidence="1">
    <location>
        <begin position="39"/>
        <end position="59"/>
    </location>
</feature>